<proteinExistence type="predicted"/>
<dbReference type="OrthoDB" id="7210484at2"/>
<evidence type="ECO:0000313" key="2">
    <source>
        <dbReference type="EMBL" id="RVU47056.1"/>
    </source>
</evidence>
<protein>
    <submittedName>
        <fullName evidence="2">Phosphotyrosine protein phosphatase</fullName>
    </submittedName>
</protein>
<evidence type="ECO:0000313" key="3">
    <source>
        <dbReference type="Proteomes" id="UP000285575"/>
    </source>
</evidence>
<dbReference type="Pfam" id="PF01451">
    <property type="entry name" value="LMWPc"/>
    <property type="match status" value="1"/>
</dbReference>
<reference evidence="2 3" key="1">
    <citation type="submission" date="2019-01" db="EMBL/GenBank/DDBJ databases">
        <authorList>
            <person name="Chen W.-M."/>
        </authorList>
    </citation>
    <scope>NUCLEOTIDE SEQUENCE [LARGE SCALE GENOMIC DNA]</scope>
    <source>
        <strain evidence="2 3">KYPY4</strain>
    </source>
</reference>
<organism evidence="2 3">
    <name type="scientific">Rubrivivax rivuli</name>
    <dbReference type="NCBI Taxonomy" id="1862385"/>
    <lineage>
        <taxon>Bacteria</taxon>
        <taxon>Pseudomonadati</taxon>
        <taxon>Pseudomonadota</taxon>
        <taxon>Betaproteobacteria</taxon>
        <taxon>Burkholderiales</taxon>
        <taxon>Sphaerotilaceae</taxon>
        <taxon>Rubrivivax</taxon>
    </lineage>
</organism>
<keyword evidence="3" id="KW-1185">Reference proteome</keyword>
<dbReference type="EMBL" id="SACR01000002">
    <property type="protein sequence ID" value="RVU47056.1"/>
    <property type="molecule type" value="Genomic_DNA"/>
</dbReference>
<dbReference type="RefSeq" id="WP_128227525.1">
    <property type="nucleotide sequence ID" value="NZ_SACR01000002.1"/>
</dbReference>
<dbReference type="PIRSF" id="PIRSF029416">
    <property type="entry name" value="UCP029416_PTP"/>
    <property type="match status" value="1"/>
</dbReference>
<feature type="domain" description="Phosphotyrosine protein phosphatase I" evidence="1">
    <location>
        <begin position="5"/>
        <end position="51"/>
    </location>
</feature>
<sequence>MVRALFVCSQNRLRSPTAEDIFGKWQGVEAASAGTDEKAGSPLDAEAIEWAEIIFVMERAHRNRVTKRFGHQVRNKRLVVLDIPDEYEFMDPALIRVLEREVGPYLVRLGGTPPP</sequence>
<dbReference type="InterPro" id="IPR023485">
    <property type="entry name" value="Ptyr_pPase"/>
</dbReference>
<comment type="caution">
    <text evidence="2">The sequence shown here is derived from an EMBL/GenBank/DDBJ whole genome shotgun (WGS) entry which is preliminary data.</text>
</comment>
<dbReference type="AlphaFoldDB" id="A0A437RJV1"/>
<evidence type="ECO:0000259" key="1">
    <source>
        <dbReference type="Pfam" id="PF01451"/>
    </source>
</evidence>
<dbReference type="SUPFAM" id="SSF52788">
    <property type="entry name" value="Phosphotyrosine protein phosphatases I"/>
    <property type="match status" value="1"/>
</dbReference>
<dbReference type="InterPro" id="IPR036196">
    <property type="entry name" value="Ptyr_pPase_sf"/>
</dbReference>
<gene>
    <name evidence="2" type="ORF">EOE66_04620</name>
</gene>
<name>A0A437RJV1_9BURK</name>
<accession>A0A437RJV1</accession>
<dbReference type="Proteomes" id="UP000285575">
    <property type="component" value="Unassembled WGS sequence"/>
</dbReference>
<dbReference type="Gene3D" id="3.40.50.2300">
    <property type="match status" value="1"/>
</dbReference>
<dbReference type="InterPro" id="IPR016919">
    <property type="entry name" value="UCP029416_PTP"/>
</dbReference>